<dbReference type="Pfam" id="PF04307">
    <property type="entry name" value="YdjM"/>
    <property type="match status" value="1"/>
</dbReference>
<dbReference type="OrthoDB" id="419488at2"/>
<name>A0A0D8ZPJ6_9CYAN</name>
<dbReference type="AlphaFoldDB" id="A0A0D8ZPJ6"/>
<dbReference type="RefSeq" id="WP_045056279.1">
    <property type="nucleotide sequence ID" value="NZ_CAWMDP010000018.1"/>
</dbReference>
<proteinExistence type="predicted"/>
<dbReference type="STRING" id="1618023.UH38_19100"/>
<keyword evidence="1" id="KW-1133">Transmembrane helix</keyword>
<dbReference type="Proteomes" id="UP000032452">
    <property type="component" value="Unassembled WGS sequence"/>
</dbReference>
<keyword evidence="1" id="KW-0812">Transmembrane</keyword>
<dbReference type="EMBL" id="JYON01000025">
    <property type="protein sequence ID" value="KJH70257.1"/>
    <property type="molecule type" value="Genomic_DNA"/>
</dbReference>
<sequence>MMSITHAVAAVAMTSLTLGTADPIILGISAISSQLPDADTSKSVPGRILFPLSHYLEKRYPHRSISHSFLAWAVISAVTIPISFVSHQYWLAISLGYLFGFISDCFTKSGVTAFYPSKARLVIPGNPRLRLSTGSGAEYFILIILVAIAITSINISSSGGILKAFNQVLAMPSGAVEVTNEEINNYLIVAHIKGRNALTQESIEGDYEVVKSLTQTDLLVKDNQGRLYRAGSSQECQIATNQVRIYRGARVRAVAQEIQLESDDISTAFAVLPLSPRTYISGVITLEDAEDLAIATRPDRFNALTLQPGAGVAIIHLESASPQEIISKLGDYFATGTLIVRSIYV</sequence>
<dbReference type="InterPro" id="IPR007404">
    <property type="entry name" value="YdjM-like"/>
</dbReference>
<comment type="caution">
    <text evidence="2">The sequence shown here is derived from an EMBL/GenBank/DDBJ whole genome shotgun (WGS) entry which is preliminary data.</text>
</comment>
<evidence type="ECO:0000313" key="2">
    <source>
        <dbReference type="EMBL" id="KJH70257.1"/>
    </source>
</evidence>
<evidence type="ECO:0000256" key="1">
    <source>
        <dbReference type="SAM" id="Phobius"/>
    </source>
</evidence>
<dbReference type="PANTHER" id="PTHR35531:SF1">
    <property type="entry name" value="INNER MEMBRANE PROTEIN YBCI-RELATED"/>
    <property type="match status" value="1"/>
</dbReference>
<organism evidence="2 3">
    <name type="scientific">Aliterella atlantica CENA595</name>
    <dbReference type="NCBI Taxonomy" id="1618023"/>
    <lineage>
        <taxon>Bacteria</taxon>
        <taxon>Bacillati</taxon>
        <taxon>Cyanobacteriota</taxon>
        <taxon>Cyanophyceae</taxon>
        <taxon>Chroococcidiopsidales</taxon>
        <taxon>Aliterellaceae</taxon>
        <taxon>Aliterella</taxon>
    </lineage>
</organism>
<protein>
    <recommendedName>
        <fullName evidence="4">Hydrolase</fullName>
    </recommendedName>
</protein>
<keyword evidence="1" id="KW-0472">Membrane</keyword>
<evidence type="ECO:0008006" key="4">
    <source>
        <dbReference type="Google" id="ProtNLM"/>
    </source>
</evidence>
<evidence type="ECO:0000313" key="3">
    <source>
        <dbReference type="Proteomes" id="UP000032452"/>
    </source>
</evidence>
<feature type="transmembrane region" description="Helical" evidence="1">
    <location>
        <begin position="136"/>
        <end position="155"/>
    </location>
</feature>
<feature type="transmembrane region" description="Helical" evidence="1">
    <location>
        <begin position="65"/>
        <end position="85"/>
    </location>
</feature>
<gene>
    <name evidence="2" type="ORF">UH38_19100</name>
</gene>
<dbReference type="PANTHER" id="PTHR35531">
    <property type="entry name" value="INNER MEMBRANE PROTEIN YBCI-RELATED"/>
    <property type="match status" value="1"/>
</dbReference>
<keyword evidence="3" id="KW-1185">Reference proteome</keyword>
<reference evidence="2 3" key="1">
    <citation type="submission" date="2015-02" db="EMBL/GenBank/DDBJ databases">
        <title>Draft genome of a novel marine cyanobacterium (Chroococcales) isolated from South Atlantic Ocean.</title>
        <authorList>
            <person name="Rigonato J."/>
            <person name="Alvarenga D.O."/>
            <person name="Branco L.H."/>
            <person name="Varani A.M."/>
            <person name="Brandini F.P."/>
            <person name="Fiore M.F."/>
        </authorList>
    </citation>
    <scope>NUCLEOTIDE SEQUENCE [LARGE SCALE GENOMIC DNA]</scope>
    <source>
        <strain evidence="2 3">CENA595</strain>
    </source>
</reference>
<accession>A0A0D8ZPJ6</accession>